<keyword evidence="4 8" id="KW-0378">Hydrolase</keyword>
<organism evidence="8">
    <name type="scientific">bioreactor metagenome</name>
    <dbReference type="NCBI Taxonomy" id="1076179"/>
    <lineage>
        <taxon>unclassified sequences</taxon>
        <taxon>metagenomes</taxon>
        <taxon>ecological metagenomes</taxon>
    </lineage>
</organism>
<dbReference type="SUPFAM" id="SSF55811">
    <property type="entry name" value="Nudix"/>
    <property type="match status" value="1"/>
</dbReference>
<protein>
    <submittedName>
        <fullName evidence="8">Putative Nudix hydrolase NudL</fullName>
        <ecNumber evidence="8">3.6.1.-</ecNumber>
    </submittedName>
</protein>
<dbReference type="PANTHER" id="PTHR12992">
    <property type="entry name" value="NUDIX HYDROLASE"/>
    <property type="match status" value="1"/>
</dbReference>
<evidence type="ECO:0000256" key="1">
    <source>
        <dbReference type="ARBA" id="ARBA00001936"/>
    </source>
</evidence>
<dbReference type="PROSITE" id="PS51462">
    <property type="entry name" value="NUDIX"/>
    <property type="match status" value="1"/>
</dbReference>
<dbReference type="Gene3D" id="3.90.79.10">
    <property type="entry name" value="Nucleoside Triphosphate Pyrophosphohydrolase"/>
    <property type="match status" value="1"/>
</dbReference>
<evidence type="ECO:0000256" key="5">
    <source>
        <dbReference type="ARBA" id="ARBA00022842"/>
    </source>
</evidence>
<comment type="cofactor">
    <cofactor evidence="1">
        <name>Mn(2+)</name>
        <dbReference type="ChEBI" id="CHEBI:29035"/>
    </cofactor>
</comment>
<dbReference type="InterPro" id="IPR045121">
    <property type="entry name" value="CoAse"/>
</dbReference>
<proteinExistence type="predicted"/>
<dbReference type="InterPro" id="IPR015797">
    <property type="entry name" value="NUDIX_hydrolase-like_dom_sf"/>
</dbReference>
<dbReference type="PROSITE" id="PS00893">
    <property type="entry name" value="NUDIX_BOX"/>
    <property type="match status" value="1"/>
</dbReference>
<dbReference type="InterPro" id="IPR020084">
    <property type="entry name" value="NUDIX_hydrolase_CS"/>
</dbReference>
<evidence type="ECO:0000313" key="8">
    <source>
        <dbReference type="EMBL" id="MPN05743.1"/>
    </source>
</evidence>
<keyword evidence="3" id="KW-0479">Metal-binding</keyword>
<dbReference type="AlphaFoldDB" id="A0A645EZB0"/>
<keyword evidence="5" id="KW-0460">Magnesium</keyword>
<sequence>MPNLINRDFILNTLTSHNPVPEGISRYSAVLIPIFMTEDGPELLFSRRSMTLRHQPGDICFPGGRREGRENGLQTALRETEEEIGIPSENIEVLGRTDFVVTTYAAIITPFVGIVKNMLPSDVIINPDEVEETFTIPLKYFMETEPQEHYVNIYYDIPDDFPFEHIVGGKNYTWKKVRQPELFYYYKDYVIWGFTARIVNNLCYLLKSNL</sequence>
<evidence type="ECO:0000256" key="6">
    <source>
        <dbReference type="ARBA" id="ARBA00023211"/>
    </source>
</evidence>
<comment type="caution">
    <text evidence="8">The sequence shown here is derived from an EMBL/GenBank/DDBJ whole genome shotgun (WGS) entry which is preliminary data.</text>
</comment>
<dbReference type="GO" id="GO:0010945">
    <property type="term" value="F:coenzyme A diphosphatase activity"/>
    <property type="evidence" value="ECO:0007669"/>
    <property type="project" value="InterPro"/>
</dbReference>
<dbReference type="EMBL" id="VSSQ01051649">
    <property type="protein sequence ID" value="MPN05743.1"/>
    <property type="molecule type" value="Genomic_DNA"/>
</dbReference>
<name>A0A645EZB0_9ZZZZ</name>
<dbReference type="CDD" id="cd03426">
    <property type="entry name" value="NUDIX_CoAse_Nudt7"/>
    <property type="match status" value="1"/>
</dbReference>
<evidence type="ECO:0000259" key="7">
    <source>
        <dbReference type="PROSITE" id="PS51462"/>
    </source>
</evidence>
<comment type="cofactor">
    <cofactor evidence="2">
        <name>Mg(2+)</name>
        <dbReference type="ChEBI" id="CHEBI:18420"/>
    </cofactor>
</comment>
<dbReference type="GO" id="GO:0046872">
    <property type="term" value="F:metal ion binding"/>
    <property type="evidence" value="ECO:0007669"/>
    <property type="project" value="UniProtKB-KW"/>
</dbReference>
<feature type="domain" description="Nudix hydrolase" evidence="7">
    <location>
        <begin position="25"/>
        <end position="159"/>
    </location>
</feature>
<evidence type="ECO:0000256" key="3">
    <source>
        <dbReference type="ARBA" id="ARBA00022723"/>
    </source>
</evidence>
<dbReference type="PANTHER" id="PTHR12992:SF11">
    <property type="entry name" value="MITOCHONDRIAL COENZYME A DIPHOSPHATASE NUDT8"/>
    <property type="match status" value="1"/>
</dbReference>
<evidence type="ECO:0000256" key="2">
    <source>
        <dbReference type="ARBA" id="ARBA00001946"/>
    </source>
</evidence>
<accession>A0A645EZB0</accession>
<dbReference type="Pfam" id="PF00293">
    <property type="entry name" value="NUDIX"/>
    <property type="match status" value="1"/>
</dbReference>
<evidence type="ECO:0000256" key="4">
    <source>
        <dbReference type="ARBA" id="ARBA00022801"/>
    </source>
</evidence>
<dbReference type="InterPro" id="IPR000086">
    <property type="entry name" value="NUDIX_hydrolase_dom"/>
</dbReference>
<keyword evidence="6" id="KW-0464">Manganese</keyword>
<dbReference type="EC" id="3.6.1.-" evidence="8"/>
<reference evidence="8" key="1">
    <citation type="submission" date="2019-08" db="EMBL/GenBank/DDBJ databases">
        <authorList>
            <person name="Kucharzyk K."/>
            <person name="Murdoch R.W."/>
            <person name="Higgins S."/>
            <person name="Loffler F."/>
        </authorList>
    </citation>
    <scope>NUCLEOTIDE SEQUENCE</scope>
</reference>
<gene>
    <name evidence="8" type="primary">nudL_26</name>
    <name evidence="8" type="ORF">SDC9_152996</name>
</gene>